<dbReference type="Proteomes" id="UP001305779">
    <property type="component" value="Unassembled WGS sequence"/>
</dbReference>
<keyword evidence="4 7" id="KW-1133">Transmembrane helix</keyword>
<dbReference type="PANTHER" id="PTHR23506">
    <property type="entry name" value="GH10249P"/>
    <property type="match status" value="1"/>
</dbReference>
<keyword evidence="3 7" id="KW-0812">Transmembrane</keyword>
<keyword evidence="9" id="KW-1185">Reference proteome</keyword>
<evidence type="ECO:0000256" key="5">
    <source>
        <dbReference type="ARBA" id="ARBA00023136"/>
    </source>
</evidence>
<comment type="caution">
    <text evidence="8">The sequence shown here is derived from an EMBL/GenBank/DDBJ whole genome shotgun (WGS) entry which is preliminary data.</text>
</comment>
<gene>
    <name evidence="8" type="ORF">PRZ48_006736</name>
</gene>
<dbReference type="SUPFAM" id="SSF103473">
    <property type="entry name" value="MFS general substrate transporter"/>
    <property type="match status" value="1"/>
</dbReference>
<evidence type="ECO:0000256" key="6">
    <source>
        <dbReference type="SAM" id="MobiDB-lite"/>
    </source>
</evidence>
<feature type="region of interest" description="Disordered" evidence="6">
    <location>
        <begin position="68"/>
        <end position="108"/>
    </location>
</feature>
<proteinExistence type="predicted"/>
<evidence type="ECO:0000313" key="9">
    <source>
        <dbReference type="Proteomes" id="UP001305779"/>
    </source>
</evidence>
<feature type="transmembrane region" description="Helical" evidence="7">
    <location>
        <begin position="177"/>
        <end position="199"/>
    </location>
</feature>
<dbReference type="PANTHER" id="PTHR23506:SF35">
    <property type="entry name" value="MAJOR FACILITATOR SUPERFAMILY (MFS) PROFILE DOMAIN-CONTAINING PROTEIN-RELATED"/>
    <property type="match status" value="1"/>
</dbReference>
<accession>A0ABR0EQC2</accession>
<feature type="transmembrane region" description="Helical" evidence="7">
    <location>
        <begin position="46"/>
        <end position="63"/>
    </location>
</feature>
<evidence type="ECO:0000256" key="1">
    <source>
        <dbReference type="ARBA" id="ARBA00004141"/>
    </source>
</evidence>
<feature type="transmembrane region" description="Helical" evidence="7">
    <location>
        <begin position="128"/>
        <end position="144"/>
    </location>
</feature>
<evidence type="ECO:0000256" key="4">
    <source>
        <dbReference type="ARBA" id="ARBA00022989"/>
    </source>
</evidence>
<comment type="subcellular location">
    <subcellularLocation>
        <location evidence="1">Membrane</location>
        <topology evidence="1">Multi-pass membrane protein</topology>
    </subcellularLocation>
</comment>
<evidence type="ECO:0008006" key="10">
    <source>
        <dbReference type="Google" id="ProtNLM"/>
    </source>
</evidence>
<keyword evidence="5 7" id="KW-0472">Membrane</keyword>
<evidence type="ECO:0000256" key="2">
    <source>
        <dbReference type="ARBA" id="ARBA00022448"/>
    </source>
</evidence>
<keyword evidence="2" id="KW-0813">Transport</keyword>
<dbReference type="InterPro" id="IPR050930">
    <property type="entry name" value="MFS_Vesicular_Transporter"/>
</dbReference>
<evidence type="ECO:0000313" key="8">
    <source>
        <dbReference type="EMBL" id="KAK4503308.1"/>
    </source>
</evidence>
<evidence type="ECO:0000256" key="7">
    <source>
        <dbReference type="SAM" id="Phobius"/>
    </source>
</evidence>
<dbReference type="EMBL" id="JAXOVC010000004">
    <property type="protein sequence ID" value="KAK4503308.1"/>
    <property type="molecule type" value="Genomic_DNA"/>
</dbReference>
<feature type="transmembrane region" description="Helical" evidence="7">
    <location>
        <begin position="21"/>
        <end position="40"/>
    </location>
</feature>
<dbReference type="Gene3D" id="1.20.1250.20">
    <property type="entry name" value="MFS general substrate transporter like domains"/>
    <property type="match status" value="1"/>
</dbReference>
<protein>
    <recommendedName>
        <fullName evidence="10">Major facilitator superfamily (MFS) profile domain-containing protein</fullName>
    </recommendedName>
</protein>
<name>A0ABR0EQC2_ZASCE</name>
<reference evidence="8 9" key="1">
    <citation type="journal article" date="2023" name="G3 (Bethesda)">
        <title>A chromosome-level genome assembly of Zasmidium syzygii isolated from banana leaves.</title>
        <authorList>
            <person name="van Westerhoven A.C."/>
            <person name="Mehrabi R."/>
            <person name="Talebi R."/>
            <person name="Steentjes M.B.F."/>
            <person name="Corcolon B."/>
            <person name="Chong P.A."/>
            <person name="Kema G.H.J."/>
            <person name="Seidl M.F."/>
        </authorList>
    </citation>
    <scope>NUCLEOTIDE SEQUENCE [LARGE SCALE GENOMIC DNA]</scope>
    <source>
        <strain evidence="8 9">P124</strain>
    </source>
</reference>
<organism evidence="8 9">
    <name type="scientific">Zasmidium cellare</name>
    <name type="common">Wine cellar mold</name>
    <name type="synonym">Racodium cellare</name>
    <dbReference type="NCBI Taxonomy" id="395010"/>
    <lineage>
        <taxon>Eukaryota</taxon>
        <taxon>Fungi</taxon>
        <taxon>Dikarya</taxon>
        <taxon>Ascomycota</taxon>
        <taxon>Pezizomycotina</taxon>
        <taxon>Dothideomycetes</taxon>
        <taxon>Dothideomycetidae</taxon>
        <taxon>Mycosphaerellales</taxon>
        <taxon>Mycosphaerellaceae</taxon>
        <taxon>Zasmidium</taxon>
    </lineage>
</organism>
<sequence length="220" mass="22786">MLTDAAGSSNIGKALGSAGSFITAGVLTGPVVSGALLQFFTYWLAWAPPLALLGLCFVARFAMLEETSTAKSKQPTGEHGTTDETGPLISDDSRNAGQAVNGDEEPKASPARGFYSVMFSTGSTKGQAAFVATIIALGIIWSFVRGATMHELKEKDPNVFGPGGASSRVFSLTETSFALGLVLGPIITGYLADFAGFYWATTALGEPLSCVGGLQLTVFN</sequence>
<dbReference type="InterPro" id="IPR036259">
    <property type="entry name" value="MFS_trans_sf"/>
</dbReference>
<evidence type="ECO:0000256" key="3">
    <source>
        <dbReference type="ARBA" id="ARBA00022692"/>
    </source>
</evidence>